<feature type="region of interest" description="Disordered" evidence="1">
    <location>
        <begin position="1"/>
        <end position="61"/>
    </location>
</feature>
<feature type="domain" description="Flagellar hook-length control protein-like C-terminal" evidence="2">
    <location>
        <begin position="79"/>
        <end position="154"/>
    </location>
</feature>
<feature type="region of interest" description="Disordered" evidence="1">
    <location>
        <begin position="147"/>
        <end position="203"/>
    </location>
</feature>
<dbReference type="EMBL" id="JAELXS010000005">
    <property type="protein sequence ID" value="MBJ6122064.1"/>
    <property type="molecule type" value="Genomic_DNA"/>
</dbReference>
<evidence type="ECO:0000313" key="4">
    <source>
        <dbReference type="Proteomes" id="UP000640426"/>
    </source>
</evidence>
<accession>A0ABS0XPU9</accession>
<evidence type="ECO:0000313" key="3">
    <source>
        <dbReference type="EMBL" id="MBJ6122064.1"/>
    </source>
</evidence>
<dbReference type="InterPro" id="IPR038610">
    <property type="entry name" value="FliK-like_C_sf"/>
</dbReference>
<keyword evidence="3" id="KW-0969">Cilium</keyword>
<sequence length="203" mass="21188">MATSAPHVGNAMREEGRMTETGPVNAQPASFANLVTHTEKTAAPAPTAAAPAPPAEPRVAAQPGRMGQEMGVAIARHAATGGGEAMTVRLDPVEFGRIEVTLSFDDSGTIRAVVAAESPAALDLLRRDSADLGRSLAEAGIRSDAQSFRFDTRQGSADGSGQGGQRWRQQSAAGTRTIAQATDDNPEPVYRPLRTQGRVDLMA</sequence>
<gene>
    <name evidence="3" type="ORF">JAO74_09700</name>
</gene>
<dbReference type="Gene3D" id="3.30.750.140">
    <property type="match status" value="1"/>
</dbReference>
<protein>
    <submittedName>
        <fullName evidence="3">Flagellar hook-length control protein FliK</fullName>
    </submittedName>
</protein>
<dbReference type="Pfam" id="PF02120">
    <property type="entry name" value="Flg_hook"/>
    <property type="match status" value="1"/>
</dbReference>
<dbReference type="InterPro" id="IPR021136">
    <property type="entry name" value="Flagellar_hook_control-like_C"/>
</dbReference>
<reference evidence="4" key="1">
    <citation type="submission" date="2020-12" db="EMBL/GenBank/DDBJ databases">
        <title>Hymenobacter sp.</title>
        <authorList>
            <person name="Kim M.K."/>
        </authorList>
    </citation>
    <scope>NUCLEOTIDE SEQUENCE [LARGE SCALE GENOMIC DNA]</scope>
    <source>
        <strain evidence="4">BT553</strain>
    </source>
</reference>
<dbReference type="RefSeq" id="WP_199037450.1">
    <property type="nucleotide sequence ID" value="NZ_JAELXS010000005.1"/>
</dbReference>
<keyword evidence="3" id="KW-0966">Cell projection</keyword>
<feature type="compositionally biased region" description="Low complexity" evidence="1">
    <location>
        <begin position="165"/>
        <end position="174"/>
    </location>
</feature>
<name>A0ABS0XPU9_9SPHN</name>
<dbReference type="CDD" id="cd17470">
    <property type="entry name" value="T3SS_Flik_C"/>
    <property type="match status" value="1"/>
</dbReference>
<keyword evidence="3" id="KW-0282">Flagellum</keyword>
<comment type="caution">
    <text evidence="3">The sequence shown here is derived from an EMBL/GenBank/DDBJ whole genome shotgun (WGS) entry which is preliminary data.</text>
</comment>
<organism evidence="3 4">
    <name type="scientific">Sphingomonas mollis</name>
    <dbReference type="NCBI Taxonomy" id="2795726"/>
    <lineage>
        <taxon>Bacteria</taxon>
        <taxon>Pseudomonadati</taxon>
        <taxon>Pseudomonadota</taxon>
        <taxon>Alphaproteobacteria</taxon>
        <taxon>Sphingomonadales</taxon>
        <taxon>Sphingomonadaceae</taxon>
        <taxon>Sphingomonas</taxon>
    </lineage>
</organism>
<dbReference type="Proteomes" id="UP000640426">
    <property type="component" value="Unassembled WGS sequence"/>
</dbReference>
<feature type="compositionally biased region" description="Polar residues" evidence="1">
    <location>
        <begin position="22"/>
        <end position="36"/>
    </location>
</feature>
<evidence type="ECO:0000256" key="1">
    <source>
        <dbReference type="SAM" id="MobiDB-lite"/>
    </source>
</evidence>
<evidence type="ECO:0000259" key="2">
    <source>
        <dbReference type="Pfam" id="PF02120"/>
    </source>
</evidence>
<proteinExistence type="predicted"/>
<keyword evidence="4" id="KW-1185">Reference proteome</keyword>